<keyword evidence="9" id="KW-0133">Cell shape</keyword>
<evidence type="ECO:0000256" key="7">
    <source>
        <dbReference type="ARBA" id="ARBA00022729"/>
    </source>
</evidence>
<comment type="catalytic activity">
    <reaction evidence="12">
        <text>Preferential cleavage: (Ac)2-L-Lys-D-Ala-|-D-Ala. Also transpeptidation of peptidyl-alanyl moieties that are N-acyl substituents of D-alanine.</text>
        <dbReference type="EC" id="3.4.16.4"/>
    </reaction>
</comment>
<sequence>MLALGLSLGAAFPATAAEPWAPEQTKAKQALVLDGETGAILFEKDADQPFRPASLAKLMTMEVVFEALETKKLALDQNFRVSDHAWRTGGAPSGTSTMFAKLKSDVPLEALIRGTIVQAANDAAIVIAEGMAGSEEAFAGLMNERARQLGLTGSTFVNPTGLPAEGQKVTARDLVALARHIEEHHPDLYRIYAEPQFEWNKITQRNRNPLLQEGLGATGMGTGYTEASGYSIVGVTEKEGHTTFVVLGGLPSIADRQADARRMIEWADGAFRRETLFQPGQTVGAAAVYGGLVPSVAMVAREPIRAFVPQAKPEEASARIVYDGPIQAPVAAGQKIGHLDILIGRQVSVSYDLFAARAVEQGTFAGRALDAAQELAFGWIRAL</sequence>
<reference evidence="16" key="2">
    <citation type="submission" date="2020-09" db="EMBL/GenBank/DDBJ databases">
        <authorList>
            <person name="Sun Q."/>
            <person name="Zhou Y."/>
        </authorList>
    </citation>
    <scope>NUCLEOTIDE SEQUENCE</scope>
    <source>
        <strain evidence="16">CGMCC 1.15367</strain>
    </source>
</reference>
<dbReference type="Pfam" id="PF00768">
    <property type="entry name" value="Peptidase_S11"/>
    <property type="match status" value="1"/>
</dbReference>
<dbReference type="AlphaFoldDB" id="A0A917DZY9"/>
<evidence type="ECO:0000256" key="6">
    <source>
        <dbReference type="ARBA" id="ARBA00022670"/>
    </source>
</evidence>
<accession>A0A917DZY9</accession>
<evidence type="ECO:0000259" key="15">
    <source>
        <dbReference type="SMART" id="SM00936"/>
    </source>
</evidence>
<dbReference type="InterPro" id="IPR018044">
    <property type="entry name" value="Peptidase_S11"/>
</dbReference>
<comment type="function">
    <text evidence="1">Removes C-terminal D-alanyl residues from sugar-peptide cell wall precursors.</text>
</comment>
<dbReference type="InterPro" id="IPR012338">
    <property type="entry name" value="Beta-lactam/transpept-like"/>
</dbReference>
<dbReference type="InterPro" id="IPR037167">
    <property type="entry name" value="Peptidase_S11_C_sf"/>
</dbReference>
<dbReference type="EMBL" id="BMIQ01000001">
    <property type="protein sequence ID" value="GGD89075.1"/>
    <property type="molecule type" value="Genomic_DNA"/>
</dbReference>
<evidence type="ECO:0000256" key="1">
    <source>
        <dbReference type="ARBA" id="ARBA00003217"/>
    </source>
</evidence>
<dbReference type="PANTHER" id="PTHR21581">
    <property type="entry name" value="D-ALANYL-D-ALANINE CARBOXYPEPTIDASE"/>
    <property type="match status" value="1"/>
</dbReference>
<keyword evidence="11" id="KW-0961">Cell wall biogenesis/degradation</keyword>
<dbReference type="Proteomes" id="UP000644699">
    <property type="component" value="Unassembled WGS sequence"/>
</dbReference>
<gene>
    <name evidence="16" type="ORF">GCM10011390_04790</name>
</gene>
<comment type="caution">
    <text evidence="16">The sequence shown here is derived from an EMBL/GenBank/DDBJ whole genome shotgun (WGS) entry which is preliminary data.</text>
</comment>
<dbReference type="PANTHER" id="PTHR21581:SF6">
    <property type="entry name" value="TRAFFICKING PROTEIN PARTICLE COMPLEX SUBUNIT 12"/>
    <property type="match status" value="1"/>
</dbReference>
<evidence type="ECO:0000313" key="17">
    <source>
        <dbReference type="Proteomes" id="UP000644699"/>
    </source>
</evidence>
<feature type="chain" id="PRO_5037087791" description="serine-type D-Ala-D-Ala carboxypeptidase" evidence="14">
    <location>
        <begin position="17"/>
        <end position="383"/>
    </location>
</feature>
<feature type="signal peptide" evidence="14">
    <location>
        <begin position="1"/>
        <end position="16"/>
    </location>
</feature>
<evidence type="ECO:0000256" key="11">
    <source>
        <dbReference type="ARBA" id="ARBA00023316"/>
    </source>
</evidence>
<comment type="pathway">
    <text evidence="2">Cell wall biogenesis; peptidoglycan biosynthesis.</text>
</comment>
<reference evidence="16" key="1">
    <citation type="journal article" date="2014" name="Int. J. Syst. Evol. Microbiol.">
        <title>Complete genome sequence of Corynebacterium casei LMG S-19264T (=DSM 44701T), isolated from a smear-ripened cheese.</title>
        <authorList>
            <consortium name="US DOE Joint Genome Institute (JGI-PGF)"/>
            <person name="Walter F."/>
            <person name="Albersmeier A."/>
            <person name="Kalinowski J."/>
            <person name="Ruckert C."/>
        </authorList>
    </citation>
    <scope>NUCLEOTIDE SEQUENCE</scope>
    <source>
        <strain evidence="16">CGMCC 1.15367</strain>
    </source>
</reference>
<evidence type="ECO:0000256" key="5">
    <source>
        <dbReference type="ARBA" id="ARBA00022645"/>
    </source>
</evidence>
<dbReference type="InterPro" id="IPR012907">
    <property type="entry name" value="Peptidase_S11_C"/>
</dbReference>
<dbReference type="EC" id="3.4.16.4" evidence="4"/>
<dbReference type="SUPFAM" id="SSF56601">
    <property type="entry name" value="beta-lactamase/transpeptidase-like"/>
    <property type="match status" value="1"/>
</dbReference>
<evidence type="ECO:0000256" key="12">
    <source>
        <dbReference type="ARBA" id="ARBA00034000"/>
    </source>
</evidence>
<dbReference type="Gene3D" id="3.40.710.10">
    <property type="entry name" value="DD-peptidase/beta-lactamase superfamily"/>
    <property type="match status" value="1"/>
</dbReference>
<dbReference type="GO" id="GO:0071555">
    <property type="term" value="P:cell wall organization"/>
    <property type="evidence" value="ECO:0007669"/>
    <property type="project" value="UniProtKB-KW"/>
</dbReference>
<evidence type="ECO:0000256" key="10">
    <source>
        <dbReference type="ARBA" id="ARBA00022984"/>
    </source>
</evidence>
<dbReference type="GO" id="GO:0006508">
    <property type="term" value="P:proteolysis"/>
    <property type="evidence" value="ECO:0007669"/>
    <property type="project" value="UniProtKB-KW"/>
</dbReference>
<name>A0A917DZY9_9HYPH</name>
<dbReference type="PRINTS" id="PR00725">
    <property type="entry name" value="DADACBPTASE1"/>
</dbReference>
<evidence type="ECO:0000256" key="4">
    <source>
        <dbReference type="ARBA" id="ARBA00012448"/>
    </source>
</evidence>
<dbReference type="SUPFAM" id="SSF69189">
    <property type="entry name" value="Penicillin-binding protein associated domain"/>
    <property type="match status" value="1"/>
</dbReference>
<feature type="domain" description="Peptidase S11 D-Ala-D-Ala carboxypeptidase A C-terminal" evidence="15">
    <location>
        <begin position="271"/>
        <end position="361"/>
    </location>
</feature>
<dbReference type="InterPro" id="IPR001967">
    <property type="entry name" value="Peptidase_S11_N"/>
</dbReference>
<evidence type="ECO:0000256" key="14">
    <source>
        <dbReference type="SAM" id="SignalP"/>
    </source>
</evidence>
<dbReference type="GO" id="GO:0009252">
    <property type="term" value="P:peptidoglycan biosynthetic process"/>
    <property type="evidence" value="ECO:0007669"/>
    <property type="project" value="UniProtKB-KW"/>
</dbReference>
<keyword evidence="7 14" id="KW-0732">Signal</keyword>
<dbReference type="Gene3D" id="2.60.410.10">
    <property type="entry name" value="D-Ala-D-Ala carboxypeptidase, C-terminal domain"/>
    <property type="match status" value="1"/>
</dbReference>
<dbReference type="InterPro" id="IPR015956">
    <property type="entry name" value="Peniciliin-bd_prot_C_sf"/>
</dbReference>
<evidence type="ECO:0000256" key="9">
    <source>
        <dbReference type="ARBA" id="ARBA00022960"/>
    </source>
</evidence>
<keyword evidence="17" id="KW-1185">Reference proteome</keyword>
<evidence type="ECO:0000256" key="3">
    <source>
        <dbReference type="ARBA" id="ARBA00007164"/>
    </source>
</evidence>
<dbReference type="Pfam" id="PF07943">
    <property type="entry name" value="PBP5_C"/>
    <property type="match status" value="1"/>
</dbReference>
<evidence type="ECO:0000256" key="2">
    <source>
        <dbReference type="ARBA" id="ARBA00004752"/>
    </source>
</evidence>
<keyword evidence="5 16" id="KW-0121">Carboxypeptidase</keyword>
<evidence type="ECO:0000256" key="8">
    <source>
        <dbReference type="ARBA" id="ARBA00022801"/>
    </source>
</evidence>
<dbReference type="GO" id="GO:0008360">
    <property type="term" value="P:regulation of cell shape"/>
    <property type="evidence" value="ECO:0007669"/>
    <property type="project" value="UniProtKB-KW"/>
</dbReference>
<evidence type="ECO:0000256" key="13">
    <source>
        <dbReference type="RuleBase" id="RU004016"/>
    </source>
</evidence>
<keyword evidence="10" id="KW-0573">Peptidoglycan synthesis</keyword>
<dbReference type="GO" id="GO:0009002">
    <property type="term" value="F:serine-type D-Ala-D-Ala carboxypeptidase activity"/>
    <property type="evidence" value="ECO:0007669"/>
    <property type="project" value="UniProtKB-EC"/>
</dbReference>
<evidence type="ECO:0000313" key="16">
    <source>
        <dbReference type="EMBL" id="GGD89075.1"/>
    </source>
</evidence>
<keyword evidence="6" id="KW-0645">Protease</keyword>
<proteinExistence type="inferred from homology"/>
<protein>
    <recommendedName>
        <fullName evidence="4">serine-type D-Ala-D-Ala carboxypeptidase</fullName>
        <ecNumber evidence="4">3.4.16.4</ecNumber>
    </recommendedName>
</protein>
<comment type="similarity">
    <text evidence="3 13">Belongs to the peptidase S11 family.</text>
</comment>
<dbReference type="SMART" id="SM00936">
    <property type="entry name" value="PBP5_C"/>
    <property type="match status" value="1"/>
</dbReference>
<keyword evidence="8" id="KW-0378">Hydrolase</keyword>
<organism evidence="16 17">
    <name type="scientific">Aureimonas endophytica</name>
    <dbReference type="NCBI Taxonomy" id="2027858"/>
    <lineage>
        <taxon>Bacteria</taxon>
        <taxon>Pseudomonadati</taxon>
        <taxon>Pseudomonadota</taxon>
        <taxon>Alphaproteobacteria</taxon>
        <taxon>Hyphomicrobiales</taxon>
        <taxon>Aurantimonadaceae</taxon>
        <taxon>Aureimonas</taxon>
    </lineage>
</organism>